<evidence type="ECO:0000256" key="2">
    <source>
        <dbReference type="ARBA" id="ARBA00023015"/>
    </source>
</evidence>
<dbReference type="InterPro" id="IPR036390">
    <property type="entry name" value="WH_DNA-bd_sf"/>
</dbReference>
<feature type="domain" description="HTH lysR-type" evidence="5">
    <location>
        <begin position="1"/>
        <end position="58"/>
    </location>
</feature>
<sequence>MDIEQARTFLHVVAIGNFLGAAEKLHVTQSTVSARIQNLERKLGAKLFSRGKQGAALTAAGQRFVRHAQTLVRTADIAKQDVGLPDGYSGGLTVSGRIALWEGFLSRWVAWMRQAAPAISLRLEIGFEQDIMHGLVQNTLDIGLMYTPEARPGLGLERLFDETLVLVTTDRMRPWPDPGYVHVDWGTEFFHQFSLNFPDHPPPALSANVGWLGIQQLLTSGGSAYFPLRMVRTLLAKKRLHRVPGTPHFSVTAHMVYPLSRNDDFLQQALAGLRLLGREERRGQISMDTDNSPNP</sequence>
<dbReference type="GO" id="GO:0000976">
    <property type="term" value="F:transcription cis-regulatory region binding"/>
    <property type="evidence" value="ECO:0007669"/>
    <property type="project" value="TreeGrafter"/>
</dbReference>
<dbReference type="PANTHER" id="PTHR30126">
    <property type="entry name" value="HTH-TYPE TRANSCRIPTIONAL REGULATOR"/>
    <property type="match status" value="1"/>
</dbReference>
<proteinExistence type="inferred from homology"/>
<dbReference type="PANTHER" id="PTHR30126:SF21">
    <property type="entry name" value="TRANSCRIPTIONAL REGULATOR-RELATED"/>
    <property type="match status" value="1"/>
</dbReference>
<dbReference type="Pfam" id="PF03466">
    <property type="entry name" value="LysR_substrate"/>
    <property type="match status" value="1"/>
</dbReference>
<dbReference type="FunFam" id="1.10.10.10:FF:000001">
    <property type="entry name" value="LysR family transcriptional regulator"/>
    <property type="match status" value="1"/>
</dbReference>
<dbReference type="CDD" id="cd05466">
    <property type="entry name" value="PBP2_LTTR_substrate"/>
    <property type="match status" value="1"/>
</dbReference>
<dbReference type="EMBL" id="BKAD01000004">
    <property type="protein sequence ID" value="GEP29397.1"/>
    <property type="molecule type" value="Genomic_DNA"/>
</dbReference>
<dbReference type="SUPFAM" id="SSF46785">
    <property type="entry name" value="Winged helix' DNA-binding domain"/>
    <property type="match status" value="1"/>
</dbReference>
<keyword evidence="3" id="KW-0238">DNA-binding</keyword>
<dbReference type="InterPro" id="IPR036388">
    <property type="entry name" value="WH-like_DNA-bd_sf"/>
</dbReference>
<dbReference type="Gene3D" id="3.40.190.290">
    <property type="match status" value="1"/>
</dbReference>
<dbReference type="GO" id="GO:0003700">
    <property type="term" value="F:DNA-binding transcription factor activity"/>
    <property type="evidence" value="ECO:0007669"/>
    <property type="project" value="InterPro"/>
</dbReference>
<dbReference type="SUPFAM" id="SSF53850">
    <property type="entry name" value="Periplasmic binding protein-like II"/>
    <property type="match status" value="1"/>
</dbReference>
<accession>A0A512L4I9</accession>
<dbReference type="Gene3D" id="1.10.10.10">
    <property type="entry name" value="Winged helix-like DNA-binding domain superfamily/Winged helix DNA-binding domain"/>
    <property type="match status" value="1"/>
</dbReference>
<reference evidence="6 7" key="1">
    <citation type="submission" date="2019-07" db="EMBL/GenBank/DDBJ databases">
        <title>Whole genome shotgun sequence of Thiobacillus plumbophilus NBRC 107929.</title>
        <authorList>
            <person name="Hosoyama A."/>
            <person name="Uohara A."/>
            <person name="Ohji S."/>
            <person name="Ichikawa N."/>
        </authorList>
    </citation>
    <scope>NUCLEOTIDE SEQUENCE [LARGE SCALE GENOMIC DNA]</scope>
    <source>
        <strain evidence="6 7">NBRC 107929</strain>
    </source>
</reference>
<name>A0A512L4I9_9PROT</name>
<evidence type="ECO:0000259" key="5">
    <source>
        <dbReference type="PROSITE" id="PS50931"/>
    </source>
</evidence>
<gene>
    <name evidence="6" type="ORF">TPL01_05350</name>
</gene>
<evidence type="ECO:0000256" key="3">
    <source>
        <dbReference type="ARBA" id="ARBA00023125"/>
    </source>
</evidence>
<dbReference type="PROSITE" id="PS50931">
    <property type="entry name" value="HTH_LYSR"/>
    <property type="match status" value="1"/>
</dbReference>
<evidence type="ECO:0000256" key="4">
    <source>
        <dbReference type="ARBA" id="ARBA00023163"/>
    </source>
</evidence>
<dbReference type="InterPro" id="IPR005119">
    <property type="entry name" value="LysR_subst-bd"/>
</dbReference>
<keyword evidence="2" id="KW-0805">Transcription regulation</keyword>
<dbReference type="Proteomes" id="UP000321337">
    <property type="component" value="Unassembled WGS sequence"/>
</dbReference>
<keyword evidence="4" id="KW-0804">Transcription</keyword>
<keyword evidence="7" id="KW-1185">Reference proteome</keyword>
<dbReference type="InterPro" id="IPR000847">
    <property type="entry name" value="LysR_HTH_N"/>
</dbReference>
<evidence type="ECO:0000256" key="1">
    <source>
        <dbReference type="ARBA" id="ARBA00009437"/>
    </source>
</evidence>
<evidence type="ECO:0000313" key="6">
    <source>
        <dbReference type="EMBL" id="GEP29397.1"/>
    </source>
</evidence>
<evidence type="ECO:0000313" key="7">
    <source>
        <dbReference type="Proteomes" id="UP000321337"/>
    </source>
</evidence>
<dbReference type="AlphaFoldDB" id="A0A512L4I9"/>
<dbReference type="Pfam" id="PF00126">
    <property type="entry name" value="HTH_1"/>
    <property type="match status" value="1"/>
</dbReference>
<protein>
    <submittedName>
        <fullName evidence="6">LysR family transcriptional regulator</fullName>
    </submittedName>
</protein>
<dbReference type="OrthoDB" id="464481at2"/>
<dbReference type="RefSeq" id="WP_147070492.1">
    <property type="nucleotide sequence ID" value="NZ_AP021884.1"/>
</dbReference>
<organism evidence="6 7">
    <name type="scientific">Sulfuriferula plumbiphila</name>
    <dbReference type="NCBI Taxonomy" id="171865"/>
    <lineage>
        <taxon>Bacteria</taxon>
        <taxon>Pseudomonadati</taxon>
        <taxon>Pseudomonadota</taxon>
        <taxon>Betaproteobacteria</taxon>
        <taxon>Nitrosomonadales</taxon>
        <taxon>Sulfuricellaceae</taxon>
        <taxon>Sulfuriferula</taxon>
    </lineage>
</organism>
<dbReference type="PRINTS" id="PR00039">
    <property type="entry name" value="HTHLYSR"/>
</dbReference>
<comment type="caution">
    <text evidence="6">The sequence shown here is derived from an EMBL/GenBank/DDBJ whole genome shotgun (WGS) entry which is preliminary data.</text>
</comment>
<comment type="similarity">
    <text evidence="1">Belongs to the LysR transcriptional regulatory family.</text>
</comment>